<proteinExistence type="predicted"/>
<organism evidence="2 3">
    <name type="scientific">Catenuloplanes atrovinosus</name>
    <dbReference type="NCBI Taxonomy" id="137266"/>
    <lineage>
        <taxon>Bacteria</taxon>
        <taxon>Bacillati</taxon>
        <taxon>Actinomycetota</taxon>
        <taxon>Actinomycetes</taxon>
        <taxon>Micromonosporales</taxon>
        <taxon>Micromonosporaceae</taxon>
        <taxon>Catenuloplanes</taxon>
    </lineage>
</organism>
<dbReference type="Proteomes" id="UP001183643">
    <property type="component" value="Unassembled WGS sequence"/>
</dbReference>
<dbReference type="AlphaFoldDB" id="A0AAE4CBF5"/>
<feature type="region of interest" description="Disordered" evidence="1">
    <location>
        <begin position="1"/>
        <end position="112"/>
    </location>
</feature>
<evidence type="ECO:0000313" key="3">
    <source>
        <dbReference type="Proteomes" id="UP001183643"/>
    </source>
</evidence>
<sequence length="227" mass="23587">MARNPGGGGTPRGPNDPPDGGDGPTRGGRGGGSRSVDAAQAETHAEAVAGRPGRSGTPAADGGTTPDAGRGTTPDASSGPPWPVADGVRGLPGGVDALLPPHDRHSISGAKSGEIKGDNTVYLRGYEGAGREDVQGIADGRATWDEKTGLYTINGRTYRIEDTGRAFPVEGVGMEKLDRNEYAALQQWVRAEGDLSRAPQLSHAPRFVNNPELVDKAKQIYDGTWKP</sequence>
<keyword evidence="3" id="KW-1185">Reference proteome</keyword>
<name>A0AAE4CBF5_9ACTN</name>
<comment type="caution">
    <text evidence="2">The sequence shown here is derived from an EMBL/GenBank/DDBJ whole genome shotgun (WGS) entry which is preliminary data.</text>
</comment>
<feature type="compositionally biased region" description="Low complexity" evidence="1">
    <location>
        <begin position="38"/>
        <end position="49"/>
    </location>
</feature>
<dbReference type="RefSeq" id="WP_310370575.1">
    <property type="nucleotide sequence ID" value="NZ_JAVDYB010000001.1"/>
</dbReference>
<evidence type="ECO:0000256" key="1">
    <source>
        <dbReference type="SAM" id="MobiDB-lite"/>
    </source>
</evidence>
<feature type="compositionally biased region" description="Gly residues" evidence="1">
    <location>
        <begin position="20"/>
        <end position="33"/>
    </location>
</feature>
<reference evidence="2" key="1">
    <citation type="submission" date="2023-07" db="EMBL/GenBank/DDBJ databases">
        <title>Sequencing the genomes of 1000 actinobacteria strains.</title>
        <authorList>
            <person name="Klenk H.-P."/>
        </authorList>
    </citation>
    <scope>NUCLEOTIDE SEQUENCE</scope>
    <source>
        <strain evidence="2">DSM 44707</strain>
    </source>
</reference>
<feature type="compositionally biased region" description="Gly residues" evidence="1">
    <location>
        <begin position="1"/>
        <end position="11"/>
    </location>
</feature>
<accession>A0AAE4CBF5</accession>
<dbReference type="EMBL" id="JAVDYB010000001">
    <property type="protein sequence ID" value="MDR7277962.1"/>
    <property type="molecule type" value="Genomic_DNA"/>
</dbReference>
<gene>
    <name evidence="2" type="ORF">J2S41_004740</name>
</gene>
<evidence type="ECO:0000313" key="2">
    <source>
        <dbReference type="EMBL" id="MDR7277962.1"/>
    </source>
</evidence>
<protein>
    <submittedName>
        <fullName evidence="2">Uncharacterized protein</fullName>
    </submittedName>
</protein>